<keyword evidence="4" id="KW-0496">Mitochondrion</keyword>
<dbReference type="GO" id="GO:1990904">
    <property type="term" value="C:ribonucleoprotein complex"/>
    <property type="evidence" value="ECO:0007669"/>
    <property type="project" value="UniProtKB-KW"/>
</dbReference>
<protein>
    <submittedName>
        <fullName evidence="4">Ribosomal protein S19</fullName>
    </submittedName>
</protein>
<evidence type="ECO:0000256" key="2">
    <source>
        <dbReference type="ARBA" id="ARBA00022980"/>
    </source>
</evidence>
<comment type="similarity">
    <text evidence="1">Belongs to the universal ribosomal protein uS19 family.</text>
</comment>
<dbReference type="EMBL" id="MW354324">
    <property type="protein sequence ID" value="QXE44066.1"/>
    <property type="molecule type" value="Genomic_DNA"/>
</dbReference>
<dbReference type="GO" id="GO:0003735">
    <property type="term" value="F:structural constituent of ribosome"/>
    <property type="evidence" value="ECO:0007669"/>
    <property type="project" value="InterPro"/>
</dbReference>
<proteinExistence type="inferred from homology"/>
<geneLocation type="mitochondrion" evidence="4"/>
<name>A0A8H2SE81_9CONI</name>
<organism evidence="4">
    <name type="scientific">Picea smithiana</name>
    <dbReference type="NCBI Taxonomy" id="123602"/>
    <lineage>
        <taxon>Eukaryota</taxon>
        <taxon>Viridiplantae</taxon>
        <taxon>Streptophyta</taxon>
        <taxon>Embryophyta</taxon>
        <taxon>Tracheophyta</taxon>
        <taxon>Spermatophyta</taxon>
        <taxon>Pinopsida</taxon>
        <taxon>Pinidae</taxon>
        <taxon>Conifers I</taxon>
        <taxon>Pinales</taxon>
        <taxon>Pinaceae</taxon>
        <taxon>Picea</taxon>
    </lineage>
</organism>
<keyword evidence="3" id="KW-0687">Ribonucleoprotein</keyword>
<dbReference type="SUPFAM" id="SSF54570">
    <property type="entry name" value="Ribosomal protein S19"/>
    <property type="match status" value="1"/>
</dbReference>
<dbReference type="GO" id="GO:0005840">
    <property type="term" value="C:ribosome"/>
    <property type="evidence" value="ECO:0007669"/>
    <property type="project" value="UniProtKB-KW"/>
</dbReference>
<dbReference type="GO" id="GO:0006412">
    <property type="term" value="P:translation"/>
    <property type="evidence" value="ECO:0007669"/>
    <property type="project" value="InterPro"/>
</dbReference>
<dbReference type="InterPro" id="IPR023575">
    <property type="entry name" value="Ribosomal_uS19_SF"/>
</dbReference>
<keyword evidence="2 4" id="KW-0689">Ribosomal protein</keyword>
<sequence length="24" mass="2669">MSPILPESVDCFVQIYNGKTPARC</sequence>
<evidence type="ECO:0000256" key="3">
    <source>
        <dbReference type="ARBA" id="ARBA00023274"/>
    </source>
</evidence>
<accession>A0A8H2SE81</accession>
<reference evidence="4" key="1">
    <citation type="submission" date="2020-12" db="EMBL/GenBank/DDBJ databases">
        <title>Both Conifer II and Gnetales are characterized by a high frequency of ancient mitochondrial gene transfer to the nuclear genome.</title>
        <authorList>
            <person name="Kan S.L."/>
            <person name="Shen T."/>
            <person name="Ran J.H."/>
            <person name="Wang X.Q."/>
        </authorList>
    </citation>
    <scope>NUCLEOTIDE SEQUENCE</scope>
</reference>
<evidence type="ECO:0000256" key="1">
    <source>
        <dbReference type="ARBA" id="ARBA00007345"/>
    </source>
</evidence>
<gene>
    <name evidence="4" type="primary">rps19</name>
</gene>
<dbReference type="AlphaFoldDB" id="A0A8H2SE81"/>
<evidence type="ECO:0000313" key="4">
    <source>
        <dbReference type="EMBL" id="QXE44066.1"/>
    </source>
</evidence>